<dbReference type="InterPro" id="IPR038503">
    <property type="entry name" value="SpoIIIAH_sf"/>
</dbReference>
<protein>
    <submittedName>
        <fullName evidence="1">Stage III sporulation protein AH</fullName>
    </submittedName>
</protein>
<evidence type="ECO:0000313" key="2">
    <source>
        <dbReference type="Proteomes" id="UP000184536"/>
    </source>
</evidence>
<dbReference type="RefSeq" id="WP_110939458.1">
    <property type="nucleotide sequence ID" value="NZ_FQZV01000003.1"/>
</dbReference>
<dbReference type="OrthoDB" id="1707181at2"/>
<dbReference type="EMBL" id="FQZV01000003">
    <property type="protein sequence ID" value="SHI55392.1"/>
    <property type="molecule type" value="Genomic_DNA"/>
</dbReference>
<dbReference type="Gene3D" id="1.10.287.4300">
    <property type="entry name" value="Stage III sporulation protein AH-like"/>
    <property type="match status" value="1"/>
</dbReference>
<accession>A0A1M6C363</accession>
<dbReference type="Proteomes" id="UP000184536">
    <property type="component" value="Unassembled WGS sequence"/>
</dbReference>
<gene>
    <name evidence="1" type="ORF">SAMN02745975_00143</name>
</gene>
<evidence type="ECO:0000313" key="1">
    <source>
        <dbReference type="EMBL" id="SHI55392.1"/>
    </source>
</evidence>
<organism evidence="1 2">
    <name type="scientific">Geosporobacter subterraneus DSM 17957</name>
    <dbReference type="NCBI Taxonomy" id="1121919"/>
    <lineage>
        <taxon>Bacteria</taxon>
        <taxon>Bacillati</taxon>
        <taxon>Bacillota</taxon>
        <taxon>Clostridia</taxon>
        <taxon>Peptostreptococcales</taxon>
        <taxon>Thermotaleaceae</taxon>
        <taxon>Geosporobacter</taxon>
    </lineage>
</organism>
<dbReference type="Pfam" id="PF12685">
    <property type="entry name" value="SpoIIIAH"/>
    <property type="match status" value="1"/>
</dbReference>
<reference evidence="2" key="1">
    <citation type="submission" date="2016-11" db="EMBL/GenBank/DDBJ databases">
        <authorList>
            <person name="Varghese N."/>
            <person name="Submissions S."/>
        </authorList>
    </citation>
    <scope>NUCLEOTIDE SEQUENCE [LARGE SCALE GENOMIC DNA]</scope>
    <source>
        <strain evidence="2">DSM 17957</strain>
    </source>
</reference>
<dbReference type="AlphaFoldDB" id="A0A1M6C363"/>
<sequence>MFKIKRRNALIGSLVLVLCFISYLNYAINKYSLLETSTEFEKYEVNKLAEIDLEEVMSGDTALEENNSEEMAFPVLDQGSAGDEETAVVDSSGNAVKEVVQETAATIQSNIMQQKNIKRVNYFIEARLNTGIEREKMISLLNEIINNQMTDETNRKAAGDAKMKLIDTMNKEKIIENLIKAKGFEDALVFITDNSVNVIVEIEKLTDSDMAKILDIVLRETNVPIDNVKVLNKF</sequence>
<dbReference type="InterPro" id="IPR024232">
    <property type="entry name" value="SpoIIIAH"/>
</dbReference>
<keyword evidence="2" id="KW-1185">Reference proteome</keyword>
<name>A0A1M6C363_9FIRM</name>
<proteinExistence type="predicted"/>
<dbReference type="STRING" id="1121919.SAMN02745975_00143"/>